<organism evidence="1 2">
    <name type="scientific">Caerostris extrusa</name>
    <name type="common">Bark spider</name>
    <name type="synonym">Caerostris bankana</name>
    <dbReference type="NCBI Taxonomy" id="172846"/>
    <lineage>
        <taxon>Eukaryota</taxon>
        <taxon>Metazoa</taxon>
        <taxon>Ecdysozoa</taxon>
        <taxon>Arthropoda</taxon>
        <taxon>Chelicerata</taxon>
        <taxon>Arachnida</taxon>
        <taxon>Araneae</taxon>
        <taxon>Araneomorphae</taxon>
        <taxon>Entelegynae</taxon>
        <taxon>Araneoidea</taxon>
        <taxon>Araneidae</taxon>
        <taxon>Caerostris</taxon>
    </lineage>
</organism>
<evidence type="ECO:0000313" key="1">
    <source>
        <dbReference type="EMBL" id="GIY77078.1"/>
    </source>
</evidence>
<dbReference type="EMBL" id="BPLR01015576">
    <property type="protein sequence ID" value="GIY77078.1"/>
    <property type="molecule type" value="Genomic_DNA"/>
</dbReference>
<accession>A0AAV4W3V6</accession>
<gene>
    <name evidence="1" type="ORF">CEXT_750281</name>
</gene>
<dbReference type="AlphaFoldDB" id="A0AAV4W3V6"/>
<reference evidence="1 2" key="1">
    <citation type="submission" date="2021-06" db="EMBL/GenBank/DDBJ databases">
        <title>Caerostris extrusa draft genome.</title>
        <authorList>
            <person name="Kono N."/>
            <person name="Arakawa K."/>
        </authorList>
    </citation>
    <scope>NUCLEOTIDE SEQUENCE [LARGE SCALE GENOMIC DNA]</scope>
</reference>
<name>A0AAV4W3V6_CAEEX</name>
<keyword evidence="2" id="KW-1185">Reference proteome</keyword>
<proteinExistence type="predicted"/>
<protein>
    <submittedName>
        <fullName evidence="1">Uncharacterized protein</fullName>
    </submittedName>
</protein>
<dbReference type="Proteomes" id="UP001054945">
    <property type="component" value="Unassembled WGS sequence"/>
</dbReference>
<comment type="caution">
    <text evidence="1">The sequence shown here is derived from an EMBL/GenBank/DDBJ whole genome shotgun (WGS) entry which is preliminary data.</text>
</comment>
<sequence length="104" mass="12280">MSHFGVNPEDMIQMMRKRRHITRSQVFLINVTMIDAFPLSHSAAQPPAEKMLQCTTLFRKKISSDAPPRSRVGNDREKNFFFDRNMTYLSYIIKVLRGKAWRYL</sequence>
<evidence type="ECO:0000313" key="2">
    <source>
        <dbReference type="Proteomes" id="UP001054945"/>
    </source>
</evidence>